<protein>
    <submittedName>
        <fullName evidence="1">Uncharacterized protein</fullName>
    </submittedName>
</protein>
<dbReference type="AlphaFoldDB" id="A0A8X7BE99"/>
<evidence type="ECO:0000313" key="2">
    <source>
        <dbReference type="Proteomes" id="UP000887159"/>
    </source>
</evidence>
<dbReference type="Proteomes" id="UP000887159">
    <property type="component" value="Unassembled WGS sequence"/>
</dbReference>
<evidence type="ECO:0000313" key="1">
    <source>
        <dbReference type="EMBL" id="GFY27287.1"/>
    </source>
</evidence>
<proteinExistence type="predicted"/>
<comment type="caution">
    <text evidence="1">The sequence shown here is derived from an EMBL/GenBank/DDBJ whole genome shotgun (WGS) entry which is preliminary data.</text>
</comment>
<sequence>MHGDTLNSHRAASPLVRLAGGEERWEASDHPQDVLPQNWSEAQQDHIAIYMVLKTKTNDRRKYQPLAEISGTYKGGGSLGV</sequence>
<gene>
    <name evidence="1" type="ORF">TNCV_2069071</name>
</gene>
<accession>A0A8X7BE99</accession>
<keyword evidence="2" id="KW-1185">Reference proteome</keyword>
<organism evidence="1 2">
    <name type="scientific">Trichonephila clavipes</name>
    <name type="common">Golden silk orbweaver</name>
    <name type="synonym">Nephila clavipes</name>
    <dbReference type="NCBI Taxonomy" id="2585209"/>
    <lineage>
        <taxon>Eukaryota</taxon>
        <taxon>Metazoa</taxon>
        <taxon>Ecdysozoa</taxon>
        <taxon>Arthropoda</taxon>
        <taxon>Chelicerata</taxon>
        <taxon>Arachnida</taxon>
        <taxon>Araneae</taxon>
        <taxon>Araneomorphae</taxon>
        <taxon>Entelegynae</taxon>
        <taxon>Araneoidea</taxon>
        <taxon>Nephilidae</taxon>
        <taxon>Trichonephila</taxon>
    </lineage>
</organism>
<name>A0A8X7BE99_TRICX</name>
<reference evidence="1" key="1">
    <citation type="submission" date="2020-08" db="EMBL/GenBank/DDBJ databases">
        <title>Multicomponent nature underlies the extraordinary mechanical properties of spider dragline silk.</title>
        <authorList>
            <person name="Kono N."/>
            <person name="Nakamura H."/>
            <person name="Mori M."/>
            <person name="Yoshida Y."/>
            <person name="Ohtoshi R."/>
            <person name="Malay A.D."/>
            <person name="Moran D.A.P."/>
            <person name="Tomita M."/>
            <person name="Numata K."/>
            <person name="Arakawa K."/>
        </authorList>
    </citation>
    <scope>NUCLEOTIDE SEQUENCE</scope>
</reference>
<dbReference type="EMBL" id="BMAU01021379">
    <property type="protein sequence ID" value="GFY27287.1"/>
    <property type="molecule type" value="Genomic_DNA"/>
</dbReference>